<feature type="region of interest" description="Disordered" evidence="1">
    <location>
        <begin position="1"/>
        <end position="21"/>
    </location>
</feature>
<keyword evidence="3" id="KW-1185">Reference proteome</keyword>
<sequence>MTVGRTWRFTSGPSAASTHDRSGYRNRINQLRQAAPDVDFGLPWPEYRSWFWTYMLNGDYRRSRSHNLVAALLPLTRRGSLPGTPETCFEIGYEALLHPFALTTLVHLQLTDTTSWSNPGEAYERLHATLCGPLVAGGQVRDGLPRAWLTNLPATDLSGDPLDFREAGRFTLVSGLHQAVADPDALAAHLTPLFDGTTARRTERLRTDRSALSATGDNIGFVLPHDLPRAGQRARCLHQNYATMLGYVQNLATLTQTAAVAAGQWWFQQRAAIILNHLCRREKLPETGSIYQSRLPELWIRHRGITGAIDRLTPPSVPALA</sequence>
<accession>A0ABP3E2J7</accession>
<reference evidence="3" key="1">
    <citation type="journal article" date="2019" name="Int. J. Syst. Evol. Microbiol.">
        <title>The Global Catalogue of Microorganisms (GCM) 10K type strain sequencing project: providing services to taxonomists for standard genome sequencing and annotation.</title>
        <authorList>
            <consortium name="The Broad Institute Genomics Platform"/>
            <consortium name="The Broad Institute Genome Sequencing Center for Infectious Disease"/>
            <person name="Wu L."/>
            <person name="Ma J."/>
        </authorList>
    </citation>
    <scope>NUCLEOTIDE SEQUENCE [LARGE SCALE GENOMIC DNA]</scope>
    <source>
        <strain evidence="3">JCM 3380</strain>
    </source>
</reference>
<name>A0ABP3E2J7_9PSEU</name>
<protein>
    <submittedName>
        <fullName evidence="2">Uncharacterized protein</fullName>
    </submittedName>
</protein>
<dbReference type="Proteomes" id="UP001500416">
    <property type="component" value="Unassembled WGS sequence"/>
</dbReference>
<dbReference type="RefSeq" id="WP_343937159.1">
    <property type="nucleotide sequence ID" value="NZ_BAAABU010000018.1"/>
</dbReference>
<proteinExistence type="predicted"/>
<gene>
    <name evidence="2" type="ORF">GCM10010492_58510</name>
</gene>
<comment type="caution">
    <text evidence="2">The sequence shown here is derived from an EMBL/GenBank/DDBJ whole genome shotgun (WGS) entry which is preliminary data.</text>
</comment>
<evidence type="ECO:0000313" key="2">
    <source>
        <dbReference type="EMBL" id="GAA0250609.1"/>
    </source>
</evidence>
<feature type="compositionally biased region" description="Polar residues" evidence="1">
    <location>
        <begin position="8"/>
        <end position="17"/>
    </location>
</feature>
<dbReference type="EMBL" id="BAAABU010000018">
    <property type="protein sequence ID" value="GAA0250609.1"/>
    <property type="molecule type" value="Genomic_DNA"/>
</dbReference>
<organism evidence="2 3">
    <name type="scientific">Saccharothrix mutabilis subsp. mutabilis</name>
    <dbReference type="NCBI Taxonomy" id="66855"/>
    <lineage>
        <taxon>Bacteria</taxon>
        <taxon>Bacillati</taxon>
        <taxon>Actinomycetota</taxon>
        <taxon>Actinomycetes</taxon>
        <taxon>Pseudonocardiales</taxon>
        <taxon>Pseudonocardiaceae</taxon>
        <taxon>Saccharothrix</taxon>
    </lineage>
</organism>
<evidence type="ECO:0000256" key="1">
    <source>
        <dbReference type="SAM" id="MobiDB-lite"/>
    </source>
</evidence>
<evidence type="ECO:0000313" key="3">
    <source>
        <dbReference type="Proteomes" id="UP001500416"/>
    </source>
</evidence>